<evidence type="ECO:0000259" key="1">
    <source>
        <dbReference type="PROSITE" id="PS51186"/>
    </source>
</evidence>
<keyword evidence="3" id="KW-1185">Reference proteome</keyword>
<dbReference type="InterPro" id="IPR000182">
    <property type="entry name" value="GNAT_dom"/>
</dbReference>
<name>A0A494VXI5_9SPHI</name>
<dbReference type="InterPro" id="IPR051531">
    <property type="entry name" value="N-acetyltransferase"/>
</dbReference>
<proteinExistence type="predicted"/>
<dbReference type="InterPro" id="IPR016181">
    <property type="entry name" value="Acyl_CoA_acyltransferase"/>
</dbReference>
<feature type="domain" description="N-acetyltransferase" evidence="1">
    <location>
        <begin position="11"/>
        <end position="174"/>
    </location>
</feature>
<dbReference type="CDD" id="cd04301">
    <property type="entry name" value="NAT_SF"/>
    <property type="match status" value="1"/>
</dbReference>
<sequence length="179" mass="20178">MLQKEIDTQRLSLRQLTEADAPDIMAIRANEQVNQYLERPKTCTPDDARNFISKIASIVAGGDGYYWAITLKQTNELIGTICYWNLEPAQAKAEIGYELHPDYQGRGYMTEAIDAVISFGFNSLNFELITACPLNGNSNSVKLLERSGFLFSGDFTDQDTGSRYLDYRLSKSRWLSAKP</sequence>
<dbReference type="OrthoDB" id="9811523at2"/>
<evidence type="ECO:0000313" key="3">
    <source>
        <dbReference type="Proteomes" id="UP000270046"/>
    </source>
</evidence>
<dbReference type="Proteomes" id="UP000270046">
    <property type="component" value="Chromosome"/>
</dbReference>
<accession>A0A494VXI5</accession>
<dbReference type="GO" id="GO:0016747">
    <property type="term" value="F:acyltransferase activity, transferring groups other than amino-acyl groups"/>
    <property type="evidence" value="ECO:0007669"/>
    <property type="project" value="InterPro"/>
</dbReference>
<dbReference type="PROSITE" id="PS51186">
    <property type="entry name" value="GNAT"/>
    <property type="match status" value="1"/>
</dbReference>
<dbReference type="EMBL" id="CP032869">
    <property type="protein sequence ID" value="AYL96038.1"/>
    <property type="molecule type" value="Genomic_DNA"/>
</dbReference>
<keyword evidence="2" id="KW-0808">Transferase</keyword>
<dbReference type="PANTHER" id="PTHR43792">
    <property type="entry name" value="GNAT FAMILY, PUTATIVE (AFU_ORTHOLOGUE AFUA_3G00765)-RELATED-RELATED"/>
    <property type="match status" value="1"/>
</dbReference>
<dbReference type="Pfam" id="PF13302">
    <property type="entry name" value="Acetyltransf_3"/>
    <property type="match status" value="1"/>
</dbReference>
<dbReference type="RefSeq" id="WP_119409645.1">
    <property type="nucleotide sequence ID" value="NZ_CP032869.1"/>
</dbReference>
<reference evidence="2 3" key="1">
    <citation type="submission" date="2018-10" db="EMBL/GenBank/DDBJ databases">
        <title>Genome sequencing of Mucilaginibacter sp. HYN0043.</title>
        <authorList>
            <person name="Kim M."/>
            <person name="Yi H."/>
        </authorList>
    </citation>
    <scope>NUCLEOTIDE SEQUENCE [LARGE SCALE GENOMIC DNA]</scope>
    <source>
        <strain evidence="2 3">HYN0043</strain>
    </source>
</reference>
<organism evidence="2 3">
    <name type="scientific">Mucilaginibacter celer</name>
    <dbReference type="NCBI Taxonomy" id="2305508"/>
    <lineage>
        <taxon>Bacteria</taxon>
        <taxon>Pseudomonadati</taxon>
        <taxon>Bacteroidota</taxon>
        <taxon>Sphingobacteriia</taxon>
        <taxon>Sphingobacteriales</taxon>
        <taxon>Sphingobacteriaceae</taxon>
        <taxon>Mucilaginibacter</taxon>
    </lineage>
</organism>
<dbReference type="PANTHER" id="PTHR43792:SF1">
    <property type="entry name" value="N-ACETYLTRANSFERASE DOMAIN-CONTAINING PROTEIN"/>
    <property type="match status" value="1"/>
</dbReference>
<gene>
    <name evidence="2" type="ORF">HYN43_012400</name>
</gene>
<protein>
    <submittedName>
        <fullName evidence="2">GNAT family N-acetyltransferase</fullName>
    </submittedName>
</protein>
<evidence type="ECO:0000313" key="2">
    <source>
        <dbReference type="EMBL" id="AYL96038.1"/>
    </source>
</evidence>
<dbReference type="SUPFAM" id="SSF55729">
    <property type="entry name" value="Acyl-CoA N-acyltransferases (Nat)"/>
    <property type="match status" value="1"/>
</dbReference>
<dbReference type="KEGG" id="muh:HYN43_012400"/>
<dbReference type="AlphaFoldDB" id="A0A494VXI5"/>
<dbReference type="Gene3D" id="3.40.630.30">
    <property type="match status" value="1"/>
</dbReference>